<feature type="domain" description="DUF659" evidence="2">
    <location>
        <begin position="215"/>
        <end position="362"/>
    </location>
</feature>
<feature type="compositionally biased region" description="Basic residues" evidence="1">
    <location>
        <begin position="716"/>
        <end position="725"/>
    </location>
</feature>
<dbReference type="PANTHER" id="PTHR32166">
    <property type="entry name" value="OSJNBA0013A04.12 PROTEIN"/>
    <property type="match status" value="1"/>
</dbReference>
<dbReference type="Proteomes" id="UP000265515">
    <property type="component" value="Unassembled WGS sequence"/>
</dbReference>
<proteinExistence type="predicted"/>
<evidence type="ECO:0000259" key="2">
    <source>
        <dbReference type="Pfam" id="PF04937"/>
    </source>
</evidence>
<dbReference type="Pfam" id="PF04937">
    <property type="entry name" value="DUF659"/>
    <property type="match status" value="1"/>
</dbReference>
<dbReference type="InterPro" id="IPR012337">
    <property type="entry name" value="RNaseH-like_sf"/>
</dbReference>
<comment type="caution">
    <text evidence="3">The sequence shown here is derived from an EMBL/GenBank/DDBJ whole genome shotgun (WGS) entry which is preliminary data.</text>
</comment>
<dbReference type="InterPro" id="IPR017956">
    <property type="entry name" value="AT_hook_DNA-bd_motif"/>
</dbReference>
<accession>A0A388KFU0</accession>
<feature type="region of interest" description="Disordered" evidence="1">
    <location>
        <begin position="1"/>
        <end position="21"/>
    </location>
</feature>
<dbReference type="SUPFAM" id="SSF53098">
    <property type="entry name" value="Ribonuclease H-like"/>
    <property type="match status" value="1"/>
</dbReference>
<evidence type="ECO:0000313" key="4">
    <source>
        <dbReference type="Proteomes" id="UP000265515"/>
    </source>
</evidence>
<dbReference type="OrthoDB" id="2013475at2759"/>
<evidence type="ECO:0000313" key="3">
    <source>
        <dbReference type="EMBL" id="GBG68867.1"/>
    </source>
</evidence>
<dbReference type="EMBL" id="BFEA01000106">
    <property type="protein sequence ID" value="GBG68867.1"/>
    <property type="molecule type" value="Genomic_DNA"/>
</dbReference>
<dbReference type="SMART" id="SM00384">
    <property type="entry name" value="AT_hook"/>
    <property type="match status" value="2"/>
</dbReference>
<dbReference type="PANTHER" id="PTHR32166:SF123">
    <property type="entry name" value="BED-TYPE DOMAIN-CONTAINING PROTEIN"/>
    <property type="match status" value="1"/>
</dbReference>
<dbReference type="AlphaFoldDB" id="A0A388KFU0"/>
<feature type="region of interest" description="Disordered" evidence="1">
    <location>
        <begin position="550"/>
        <end position="579"/>
    </location>
</feature>
<gene>
    <name evidence="3" type="ORF">CBR_g3564</name>
</gene>
<organism evidence="3 4">
    <name type="scientific">Chara braunii</name>
    <name type="common">Braun's stonewort</name>
    <dbReference type="NCBI Taxonomy" id="69332"/>
    <lineage>
        <taxon>Eukaryota</taxon>
        <taxon>Viridiplantae</taxon>
        <taxon>Streptophyta</taxon>
        <taxon>Charophyceae</taxon>
        <taxon>Charales</taxon>
        <taxon>Characeae</taxon>
        <taxon>Chara</taxon>
    </lineage>
</organism>
<dbReference type="InterPro" id="IPR007021">
    <property type="entry name" value="DUF659"/>
</dbReference>
<dbReference type="GO" id="GO:0003677">
    <property type="term" value="F:DNA binding"/>
    <property type="evidence" value="ECO:0007669"/>
    <property type="project" value="InterPro"/>
</dbReference>
<protein>
    <recommendedName>
        <fullName evidence="2">DUF659 domain-containing protein</fullName>
    </recommendedName>
</protein>
<keyword evidence="4" id="KW-1185">Reference proteome</keyword>
<feature type="region of interest" description="Disordered" evidence="1">
    <location>
        <begin position="104"/>
        <end position="143"/>
    </location>
</feature>
<feature type="region of interest" description="Disordered" evidence="1">
    <location>
        <begin position="669"/>
        <end position="833"/>
    </location>
</feature>
<name>A0A388KFU0_CHABU</name>
<dbReference type="Gramene" id="GBG68867">
    <property type="protein sequence ID" value="GBG68867"/>
    <property type="gene ID" value="CBR_g3564"/>
</dbReference>
<reference evidence="3 4" key="1">
    <citation type="journal article" date="2018" name="Cell">
        <title>The Chara Genome: Secondary Complexity and Implications for Plant Terrestrialization.</title>
        <authorList>
            <person name="Nishiyama T."/>
            <person name="Sakayama H."/>
            <person name="Vries J.D."/>
            <person name="Buschmann H."/>
            <person name="Saint-Marcoux D."/>
            <person name="Ullrich K.K."/>
            <person name="Haas F.B."/>
            <person name="Vanderstraeten L."/>
            <person name="Becker D."/>
            <person name="Lang D."/>
            <person name="Vosolsobe S."/>
            <person name="Rombauts S."/>
            <person name="Wilhelmsson P.K.I."/>
            <person name="Janitza P."/>
            <person name="Kern R."/>
            <person name="Heyl A."/>
            <person name="Rumpler F."/>
            <person name="Villalobos L.I.A.C."/>
            <person name="Clay J.M."/>
            <person name="Skokan R."/>
            <person name="Toyoda A."/>
            <person name="Suzuki Y."/>
            <person name="Kagoshima H."/>
            <person name="Schijlen E."/>
            <person name="Tajeshwar N."/>
            <person name="Catarino B."/>
            <person name="Hetherington A.J."/>
            <person name="Saltykova A."/>
            <person name="Bonnot C."/>
            <person name="Breuninger H."/>
            <person name="Symeonidi A."/>
            <person name="Radhakrishnan G.V."/>
            <person name="Van Nieuwerburgh F."/>
            <person name="Deforce D."/>
            <person name="Chang C."/>
            <person name="Karol K.G."/>
            <person name="Hedrich R."/>
            <person name="Ulvskov P."/>
            <person name="Glockner G."/>
            <person name="Delwiche C.F."/>
            <person name="Petrasek J."/>
            <person name="Van de Peer Y."/>
            <person name="Friml J."/>
            <person name="Beilby M."/>
            <person name="Dolan L."/>
            <person name="Kohara Y."/>
            <person name="Sugano S."/>
            <person name="Fujiyama A."/>
            <person name="Delaux P.-M."/>
            <person name="Quint M."/>
            <person name="TheiBen G."/>
            <person name="Hagemann M."/>
            <person name="Harholt J."/>
            <person name="Dunand C."/>
            <person name="Zachgo S."/>
            <person name="Langdale J."/>
            <person name="Maumus F."/>
            <person name="Straeten D.V.D."/>
            <person name="Gould S.B."/>
            <person name="Rensing S.A."/>
        </authorList>
    </citation>
    <scope>NUCLEOTIDE SEQUENCE [LARGE SCALE GENOMIC DNA]</scope>
    <source>
        <strain evidence="3 4">S276</strain>
    </source>
</reference>
<evidence type="ECO:0000256" key="1">
    <source>
        <dbReference type="SAM" id="MobiDB-lite"/>
    </source>
</evidence>
<feature type="compositionally biased region" description="Acidic residues" evidence="1">
    <location>
        <begin position="695"/>
        <end position="706"/>
    </location>
</feature>
<sequence>MTKSRSEAVKKHFTEVGDSGRADKGNKQRICNYCDKPVAGTESRARDHFCCNYFNKPVAGTASRARDHFLKGSRCDVERLRAVVPREEYSRRVKGRLAAGSELGAVTRETAEGGSSEDDNEQRTVEGGVVDRSKSAVGLRHATPQSSTGVVGLCQTTMEDSAAVITAHEQTQRTVDDWMTAECIPFNMMRSEYWDKMVHALVTAPKGFRYTKFETARTKRVEVTRGRVAMRVEELRQEWPTTCCMLQLDGSTDRRQRPHINVMVSFPKGSIFWRSVCMSGRNKSASAYYGILKRAIEEIGAEAVVGVVMDNVAVCAAAGRMVEADHPHIFSVPCTTHSLDLIFESFAKITWVGEVIKRASEVAKFFTNLSRGLYLPLRACLTDDDWKPAIVHTSQHELFVRVTHAIFDDTFWADIEKVMQMSKNLLKLLKKVDGAGPTISKVYARMDSAVEKLRESRHFMEAEKDELEAIVMRHWNTTTSPLHCAALFLDLECRALQPESDAEIVDGFWTWLYSWCKEAAYREVDAEVCSWIRRAPGGTLPTLRGHKPVRCSRRGGGGSGAATCPSSKSKPFASSDKAPPPLVARGIGACSNGFTAVSATILAPEEVTVQHRRLRSELFELERELNELWRKATKASKFLARQHLHDLDQATRTMTLEHANKYKAARAAACAPPSVPAKRGRGRPRMDAVTHGGTGDEEVEDAEGGDLEGVGAPTRATRKRGRPRKAPVEEEEAGNGRGTRKRGRLQVQPAEEEEEAALEKTSSADKHGSSDGSSSSDESGAEHNENDGSGGSGGARDGSDSSDESVGGRGSSDGGEKDGRSSEEEDDSECEGQ</sequence>
<feature type="compositionally biased region" description="Basic and acidic residues" evidence="1">
    <location>
        <begin position="121"/>
        <end position="134"/>
    </location>
</feature>
<feature type="compositionally biased region" description="Acidic residues" evidence="1">
    <location>
        <begin position="823"/>
        <end position="833"/>
    </location>
</feature>